<evidence type="ECO:0000313" key="4">
    <source>
        <dbReference type="Proteomes" id="UP000239480"/>
    </source>
</evidence>
<feature type="transmembrane region" description="Helical" evidence="2">
    <location>
        <begin position="375"/>
        <end position="401"/>
    </location>
</feature>
<evidence type="ECO:0008006" key="5">
    <source>
        <dbReference type="Google" id="ProtNLM"/>
    </source>
</evidence>
<feature type="transmembrane region" description="Helical" evidence="2">
    <location>
        <begin position="215"/>
        <end position="239"/>
    </location>
</feature>
<reference evidence="3 4" key="1">
    <citation type="submission" date="2018-03" db="EMBL/GenBank/DDBJ databases">
        <title>Genomic Encyclopedia of Archaeal and Bacterial Type Strains, Phase II (KMG-II): from individual species to whole genera.</title>
        <authorList>
            <person name="Goeker M."/>
        </authorList>
    </citation>
    <scope>NUCLEOTIDE SEQUENCE [LARGE SCALE GENOMIC DNA]</scope>
    <source>
        <strain evidence="3 4">DSM 29328</strain>
    </source>
</reference>
<evidence type="ECO:0000256" key="2">
    <source>
        <dbReference type="SAM" id="Phobius"/>
    </source>
</evidence>
<keyword evidence="2" id="KW-0472">Membrane</keyword>
<dbReference type="Proteomes" id="UP000239480">
    <property type="component" value="Unassembled WGS sequence"/>
</dbReference>
<evidence type="ECO:0000256" key="1">
    <source>
        <dbReference type="SAM" id="MobiDB-lite"/>
    </source>
</evidence>
<name>A0A2T0RSU8_9RHOB</name>
<feature type="transmembrane region" description="Helical" evidence="2">
    <location>
        <begin position="289"/>
        <end position="305"/>
    </location>
</feature>
<feature type="transmembrane region" description="Helical" evidence="2">
    <location>
        <begin position="166"/>
        <end position="183"/>
    </location>
</feature>
<dbReference type="OrthoDB" id="7595044at2"/>
<feature type="transmembrane region" description="Helical" evidence="2">
    <location>
        <begin position="251"/>
        <end position="277"/>
    </location>
</feature>
<feature type="transmembrane region" description="Helical" evidence="2">
    <location>
        <begin position="97"/>
        <end position="116"/>
    </location>
</feature>
<feature type="region of interest" description="Disordered" evidence="1">
    <location>
        <begin position="481"/>
        <end position="504"/>
    </location>
</feature>
<feature type="transmembrane region" description="Helical" evidence="2">
    <location>
        <begin position="137"/>
        <end position="154"/>
    </location>
</feature>
<protein>
    <recommendedName>
        <fullName evidence="5">O-antigen ligase-like membrane protein</fullName>
    </recommendedName>
</protein>
<organism evidence="3 4">
    <name type="scientific">Aliiruegeria haliotis</name>
    <dbReference type="NCBI Taxonomy" id="1280846"/>
    <lineage>
        <taxon>Bacteria</taxon>
        <taxon>Pseudomonadati</taxon>
        <taxon>Pseudomonadota</taxon>
        <taxon>Alphaproteobacteria</taxon>
        <taxon>Rhodobacterales</taxon>
        <taxon>Roseobacteraceae</taxon>
        <taxon>Aliiruegeria</taxon>
    </lineage>
</organism>
<proteinExistence type="predicted"/>
<gene>
    <name evidence="3" type="ORF">CLV78_10395</name>
</gene>
<evidence type="ECO:0000313" key="3">
    <source>
        <dbReference type="EMBL" id="PRY24231.1"/>
    </source>
</evidence>
<feature type="compositionally biased region" description="Polar residues" evidence="1">
    <location>
        <begin position="495"/>
        <end position="504"/>
    </location>
</feature>
<dbReference type="RefSeq" id="WP_106204615.1">
    <property type="nucleotide sequence ID" value="NZ_PVTD01000003.1"/>
</dbReference>
<sequence length="504" mass="54541">MNAFAYGVLLLWPAVALLVFRRLPLGPGIAAAILGAFLVLPAGGHVDLPLLPVYNKSFAGLLGGVLLIWSDARLRRQFPNGARAASYRTPGWFPRSVWVRVCLLAVFCGVIGTVAANGDTFVVGRRVLRGMTSYDGFAAIQSQILVLLPFWLAWKYMADPQSQRGLLYVLAIGAAFYIMPVLYEVRMSPQLSRAIYGFFPHSFEQHIRGGGFRPIVFMSHGLVVGYVLMLGGLASVALIRLSSGARSVGFLVLSIVFLTTIVLSRNLGATLISLVFAPVMLLCSRRLQLIAASCVALALLCYPVIRSTNLIPFQSFANVVSSLDPGRASSLMYRVHQEEQLLERVRERPVLGWGGWGRNRVYDADGRDASVTDGVWMLLLGSFGWVGYLSRVGLMVLPVVLTTLRQRALAIDATAVSLCVILAANLVDLVPNSSLTSLTWLVAGSLAGRLEYRASATVTPDVDPAAPRPAWRPASVTRAASPYMPVPRDRGAGATPSTARSPFR</sequence>
<keyword evidence="2" id="KW-1133">Transmembrane helix</keyword>
<comment type="caution">
    <text evidence="3">The sequence shown here is derived from an EMBL/GenBank/DDBJ whole genome shotgun (WGS) entry which is preliminary data.</text>
</comment>
<dbReference type="AlphaFoldDB" id="A0A2T0RSU8"/>
<feature type="transmembrane region" description="Helical" evidence="2">
    <location>
        <begin position="53"/>
        <end position="70"/>
    </location>
</feature>
<keyword evidence="4" id="KW-1185">Reference proteome</keyword>
<feature type="transmembrane region" description="Helical" evidence="2">
    <location>
        <begin position="26"/>
        <end position="46"/>
    </location>
</feature>
<dbReference type="EMBL" id="PVTD01000003">
    <property type="protein sequence ID" value="PRY24231.1"/>
    <property type="molecule type" value="Genomic_DNA"/>
</dbReference>
<accession>A0A2T0RSU8</accession>
<keyword evidence="2" id="KW-0812">Transmembrane</keyword>